<evidence type="ECO:0000313" key="1">
    <source>
        <dbReference type="EMBL" id="AJC72175.1"/>
    </source>
</evidence>
<accession>A0A0X1KLS1</accession>
<proteinExistence type="predicted"/>
<evidence type="ECO:0000313" key="2">
    <source>
        <dbReference type="Proteomes" id="UP000062043"/>
    </source>
</evidence>
<dbReference type="Proteomes" id="UP000062043">
    <property type="component" value="Chromosome"/>
</dbReference>
<gene>
    <name evidence="1" type="ORF">X802_08515</name>
</gene>
<dbReference type="PATRIC" id="fig|1432656.3.peg.1659"/>
<name>A0A0X1KLS1_9EURY</name>
<reference evidence="1 2" key="1">
    <citation type="submission" date="2014-01" db="EMBL/GenBank/DDBJ databases">
        <title>Genome sequencing of Thermococcus guaymasensis.</title>
        <authorList>
            <person name="Zhang X."/>
            <person name="Alvare G."/>
            <person name="Fristensky B."/>
            <person name="Chen L."/>
            <person name="Suen T."/>
            <person name="Chen Q."/>
            <person name="Ma K."/>
        </authorList>
    </citation>
    <scope>NUCLEOTIDE SEQUENCE [LARGE SCALE GENOMIC DNA]</scope>
    <source>
        <strain evidence="1 2">DSM 11113</strain>
    </source>
</reference>
<dbReference type="STRING" id="1432656.X802_08515"/>
<dbReference type="EMBL" id="CP007140">
    <property type="protein sequence ID" value="AJC72175.1"/>
    <property type="molecule type" value="Genomic_DNA"/>
</dbReference>
<dbReference type="AlphaFoldDB" id="A0A0X1KLS1"/>
<keyword evidence="2" id="KW-1185">Reference proteome</keyword>
<organism evidence="1 2">
    <name type="scientific">Thermococcus guaymasensis DSM 11113</name>
    <dbReference type="NCBI Taxonomy" id="1432656"/>
    <lineage>
        <taxon>Archaea</taxon>
        <taxon>Methanobacteriati</taxon>
        <taxon>Methanobacteriota</taxon>
        <taxon>Thermococci</taxon>
        <taxon>Thermococcales</taxon>
        <taxon>Thermococcaceae</taxon>
        <taxon>Thermococcus</taxon>
    </lineage>
</organism>
<protein>
    <submittedName>
        <fullName evidence="1">Uncharacterized protein</fullName>
    </submittedName>
</protein>
<dbReference type="OrthoDB" id="103657at2157"/>
<sequence>MASRVKRESEKRKKLAERVARYFKRHYGIEPDLVDYYALVDTNLTYEENIKNLKRILGKMEKVRRARDQLIRYVREFVDYWREYGGRSYAVDKAKRAKKVINLETARLKDIDAWLRNPNRYDLIGIDYPEKPKRKKSTKKKKR</sequence>
<dbReference type="KEGG" id="tgy:X802_08515"/>